<reference evidence="1 2" key="1">
    <citation type="submission" date="2020-03" db="EMBL/GenBank/DDBJ databases">
        <title>Dissostichus mawsoni Genome sequencing and assembly.</title>
        <authorList>
            <person name="Park H."/>
        </authorList>
    </citation>
    <scope>NUCLEOTIDE SEQUENCE [LARGE SCALE GENOMIC DNA]</scope>
    <source>
        <strain evidence="1">DM0001</strain>
        <tissue evidence="1">Muscle</tissue>
    </source>
</reference>
<proteinExistence type="predicted"/>
<accession>A0A7J5XFG9</accession>
<comment type="caution">
    <text evidence="1">The sequence shown here is derived from an EMBL/GenBank/DDBJ whole genome shotgun (WGS) entry which is preliminary data.</text>
</comment>
<gene>
    <name evidence="1" type="ORF">F7725_028350</name>
</gene>
<protein>
    <submittedName>
        <fullName evidence="1">Uncharacterized protein</fullName>
    </submittedName>
</protein>
<dbReference type="EMBL" id="JAAKFY010000025">
    <property type="protein sequence ID" value="KAF3835792.1"/>
    <property type="molecule type" value="Genomic_DNA"/>
</dbReference>
<organism evidence="1 2">
    <name type="scientific">Dissostichus mawsoni</name>
    <name type="common">Antarctic cod</name>
    <dbReference type="NCBI Taxonomy" id="36200"/>
    <lineage>
        <taxon>Eukaryota</taxon>
        <taxon>Metazoa</taxon>
        <taxon>Chordata</taxon>
        <taxon>Craniata</taxon>
        <taxon>Vertebrata</taxon>
        <taxon>Euteleostomi</taxon>
        <taxon>Actinopterygii</taxon>
        <taxon>Neopterygii</taxon>
        <taxon>Teleostei</taxon>
        <taxon>Neoteleostei</taxon>
        <taxon>Acanthomorphata</taxon>
        <taxon>Eupercaria</taxon>
        <taxon>Perciformes</taxon>
        <taxon>Notothenioidei</taxon>
        <taxon>Nototheniidae</taxon>
        <taxon>Dissostichus</taxon>
    </lineage>
</organism>
<name>A0A7J5XFG9_DISMA</name>
<dbReference type="Gene3D" id="2.60.40.2030">
    <property type="match status" value="1"/>
</dbReference>
<sequence length="121" mass="13683">MLKYSISQLLSLNNSSTPSSISVIRHLGLPSTRYIHRSTRRRVSVKTWNIYPIDDGLEENHETFTVTLKNAKNAVLGQRMSASVEIIDPRGDVCGSLEKVWPVKDKEYLSAMYQEGVILMT</sequence>
<dbReference type="OrthoDB" id="8918414at2759"/>
<dbReference type="SUPFAM" id="SSF141072">
    <property type="entry name" value="CalX-like"/>
    <property type="match status" value="1"/>
</dbReference>
<dbReference type="PANTHER" id="PTHR45739:SF3">
    <property type="entry name" value="FRAS-RELATED EXTRACELLULAR MATRIX PROTEIN 1B PRECURSOR"/>
    <property type="match status" value="1"/>
</dbReference>
<evidence type="ECO:0000313" key="2">
    <source>
        <dbReference type="Proteomes" id="UP000518266"/>
    </source>
</evidence>
<dbReference type="AlphaFoldDB" id="A0A7J5XFG9"/>
<keyword evidence="2" id="KW-1185">Reference proteome</keyword>
<dbReference type="PANTHER" id="PTHR45739">
    <property type="entry name" value="MATRIX PROTEIN, PUTATIVE-RELATED"/>
    <property type="match status" value="1"/>
</dbReference>
<dbReference type="InterPro" id="IPR051561">
    <property type="entry name" value="FRAS1_ECM"/>
</dbReference>
<dbReference type="Proteomes" id="UP000518266">
    <property type="component" value="Unassembled WGS sequence"/>
</dbReference>
<evidence type="ECO:0000313" key="1">
    <source>
        <dbReference type="EMBL" id="KAF3835792.1"/>
    </source>
</evidence>
<dbReference type="InterPro" id="IPR038081">
    <property type="entry name" value="CalX-like_sf"/>
</dbReference>
<dbReference type="GO" id="GO:0009653">
    <property type="term" value="P:anatomical structure morphogenesis"/>
    <property type="evidence" value="ECO:0007669"/>
    <property type="project" value="TreeGrafter"/>
</dbReference>